<dbReference type="InterPro" id="IPR004493">
    <property type="entry name" value="Leu-tRNA-synth_Ia_arc/euk"/>
</dbReference>
<evidence type="ECO:0000313" key="2">
    <source>
        <dbReference type="EMBL" id="PIM00464.1"/>
    </source>
</evidence>
<dbReference type="Gene3D" id="3.30.2320.20">
    <property type="entry name" value="Class I aminoacyl-tRNA synthetases (RS)"/>
    <property type="match status" value="1"/>
</dbReference>
<organism evidence="2 3">
    <name type="scientific">Toxoplasma gondii COUG</name>
    <dbReference type="NCBI Taxonomy" id="1074873"/>
    <lineage>
        <taxon>Eukaryota</taxon>
        <taxon>Sar</taxon>
        <taxon>Alveolata</taxon>
        <taxon>Apicomplexa</taxon>
        <taxon>Conoidasida</taxon>
        <taxon>Coccidia</taxon>
        <taxon>Eucoccidiorida</taxon>
        <taxon>Eimeriorina</taxon>
        <taxon>Sarcocystidae</taxon>
        <taxon>Toxoplasma</taxon>
    </lineage>
</organism>
<reference evidence="2 3" key="1">
    <citation type="journal article" date="2016" name="Nat. Commun.">
        <title>Local admixture of amplified and diversified secreted pathogenesis determinants shapes mosaic Toxoplasma gondii genomes.</title>
        <authorList>
            <person name="Lorenzi H."/>
            <person name="Khan A."/>
            <person name="Behnke M.S."/>
            <person name="Namasivayam S."/>
            <person name="Swapna L.S."/>
            <person name="Hadjithomas M."/>
            <person name="Karamycheva S."/>
            <person name="Pinney D."/>
            <person name="Brunk B.P."/>
            <person name="Ajioka J.W."/>
            <person name="Ajzenberg D."/>
            <person name="Boothroyd J.C."/>
            <person name="Boyle J.P."/>
            <person name="Darde M.L."/>
            <person name="Diaz-Miranda M.A."/>
            <person name="Dubey J.P."/>
            <person name="Fritz H.M."/>
            <person name="Gennari S.M."/>
            <person name="Gregory B.D."/>
            <person name="Kim K."/>
            <person name="Saeij J.P."/>
            <person name="Su C."/>
            <person name="White M.W."/>
            <person name="Zhu X.Q."/>
            <person name="Howe D.K."/>
            <person name="Rosenthal B.M."/>
            <person name="Grigg M.E."/>
            <person name="Parkinson J."/>
            <person name="Liu L."/>
            <person name="Kissinger J.C."/>
            <person name="Roos D.S."/>
            <person name="Sibley L.D."/>
        </authorList>
    </citation>
    <scope>NUCLEOTIDE SEQUENCE [LARGE SCALE GENOMIC DNA]</scope>
    <source>
        <strain evidence="2 3">COUG</strain>
    </source>
</reference>
<dbReference type="AlphaFoldDB" id="A0A2G8XZL2"/>
<gene>
    <name evidence="2" type="ORF">TGCOUG_393560</name>
</gene>
<dbReference type="EMBL" id="AGQR02001899">
    <property type="protein sequence ID" value="PIM00464.1"/>
    <property type="molecule type" value="Genomic_DNA"/>
</dbReference>
<dbReference type="GO" id="GO:0004823">
    <property type="term" value="F:leucine-tRNA ligase activity"/>
    <property type="evidence" value="ECO:0007669"/>
    <property type="project" value="InterPro"/>
</dbReference>
<dbReference type="PANTHER" id="PTHR45794:SF1">
    <property type="entry name" value="LEUCINE--TRNA LIGASE, CYTOPLASMIC"/>
    <property type="match status" value="1"/>
</dbReference>
<evidence type="ECO:0000313" key="3">
    <source>
        <dbReference type="Proteomes" id="UP000236343"/>
    </source>
</evidence>
<dbReference type="Gene3D" id="1.10.10.720">
    <property type="entry name" value="leucyl-tRNA synthetase"/>
    <property type="match status" value="1"/>
</dbReference>
<dbReference type="PANTHER" id="PTHR45794">
    <property type="entry name" value="LEUCYL-TRNA SYNTHETASE"/>
    <property type="match status" value="1"/>
</dbReference>
<dbReference type="Proteomes" id="UP000236343">
    <property type="component" value="Unassembled WGS sequence"/>
</dbReference>
<dbReference type="VEuPathDB" id="ToxoDB:TGCOUG_393560"/>
<accession>A0A2G8XZL2</accession>
<sequence length="164" mass="18192">MLSGGKKKGQQPRPADQAAPALTHAVVYVAKEYPPLQQQVLTLLQKAPIHKGEDGAWCAGKEYMDIVKNDEGINALDKNAKKEAMAFASFQMRDELKAYGRSALDLRLPFDELNLLQSHQRYLQASLGLTEIVFLPSDEAHPKDDSPNRKLAKPGKPSIFFYVG</sequence>
<dbReference type="GO" id="GO:0005524">
    <property type="term" value="F:ATP binding"/>
    <property type="evidence" value="ECO:0007669"/>
    <property type="project" value="InterPro"/>
</dbReference>
<evidence type="ECO:0000256" key="1">
    <source>
        <dbReference type="ARBA" id="ARBA00005594"/>
    </source>
</evidence>
<comment type="similarity">
    <text evidence="1">Belongs to the class-I aminoacyl-tRNA synthetase family.</text>
</comment>
<keyword evidence="2" id="KW-0436">Ligase</keyword>
<proteinExistence type="inferred from homology"/>
<keyword evidence="2" id="KW-0030">Aminoacyl-tRNA synthetase</keyword>
<comment type="caution">
    <text evidence="2">The sequence shown here is derived from an EMBL/GenBank/DDBJ whole genome shotgun (WGS) entry which is preliminary data.</text>
</comment>
<dbReference type="GO" id="GO:0006429">
    <property type="term" value="P:leucyl-tRNA aminoacylation"/>
    <property type="evidence" value="ECO:0007669"/>
    <property type="project" value="InterPro"/>
</dbReference>
<protein>
    <submittedName>
        <fullName evidence="2">Putative leucyl-tRNA synthetase</fullName>
    </submittedName>
</protein>
<name>A0A2G8XZL2_TOXGO</name>